<dbReference type="InterPro" id="IPR000835">
    <property type="entry name" value="HTH_MarR-typ"/>
</dbReference>
<evidence type="ECO:0000313" key="3">
    <source>
        <dbReference type="EMBL" id="GAA4083378.1"/>
    </source>
</evidence>
<feature type="domain" description="HTH marR-type" evidence="2">
    <location>
        <begin position="17"/>
        <end position="62"/>
    </location>
</feature>
<dbReference type="Gene3D" id="1.10.10.10">
    <property type="entry name" value="Winged helix-like DNA-binding domain superfamily/Winged helix DNA-binding domain"/>
    <property type="match status" value="1"/>
</dbReference>
<dbReference type="PANTHER" id="PTHR18964:SF149">
    <property type="entry name" value="BIFUNCTIONAL UDP-N-ACETYLGLUCOSAMINE 2-EPIMERASE_N-ACETYLMANNOSAMINE KINASE"/>
    <property type="match status" value="1"/>
</dbReference>
<comment type="caution">
    <text evidence="3">The sequence shown here is derived from an EMBL/GenBank/DDBJ whole genome shotgun (WGS) entry which is preliminary data.</text>
</comment>
<protein>
    <submittedName>
        <fullName evidence="3">ROK family transcriptional regulator</fullName>
    </submittedName>
</protein>
<evidence type="ECO:0000256" key="1">
    <source>
        <dbReference type="ARBA" id="ARBA00006479"/>
    </source>
</evidence>
<dbReference type="Pfam" id="PF12802">
    <property type="entry name" value="MarR_2"/>
    <property type="match status" value="1"/>
</dbReference>
<sequence>MQQTAHRARSQRRQGALAVLRHVHAHPAATRADVARALGLSSGSATEITARLKAARLVAEADPRPTGERGRPSPALVAHPRGPLVCVVDIGHEHWRVATVELGGRIAGLESGRHPDRDADAVLDHLRGKVAAVRRRYGPRVRAVSVAVAGTVRGGTVMQASGMGWSEVDLRRLLPGSGTPLLVGNDASLSGLAEARRGVGVGARVVLHLTVEVGVGGILVVDGRPVDGATGAGGEFGHMPFGDPARACPCGAHGCWDLEVDGRAMARVLGQPPPRDPRTTAERTLRAAAGGDPSARAAVAAAARALGRGVGGLVNALDPDVVSLSGLAIELATTAPDDLNAGYRAGLMRFRRADPPPLLSSTLGPLSPVTGAAEAAFDALLTDEGLESWLADTG</sequence>
<reference evidence="4" key="1">
    <citation type="journal article" date="2019" name="Int. J. Syst. Evol. Microbiol.">
        <title>The Global Catalogue of Microorganisms (GCM) 10K type strain sequencing project: providing services to taxonomists for standard genome sequencing and annotation.</title>
        <authorList>
            <consortium name="The Broad Institute Genomics Platform"/>
            <consortium name="The Broad Institute Genome Sequencing Center for Infectious Disease"/>
            <person name="Wu L."/>
            <person name="Ma J."/>
        </authorList>
    </citation>
    <scope>NUCLEOTIDE SEQUENCE [LARGE SCALE GENOMIC DNA]</scope>
    <source>
        <strain evidence="4">JCM 16702</strain>
    </source>
</reference>
<keyword evidence="4" id="KW-1185">Reference proteome</keyword>
<organism evidence="3 4">
    <name type="scientific">Actinomadura miaoliensis</name>
    <dbReference type="NCBI Taxonomy" id="430685"/>
    <lineage>
        <taxon>Bacteria</taxon>
        <taxon>Bacillati</taxon>
        <taxon>Actinomycetota</taxon>
        <taxon>Actinomycetes</taxon>
        <taxon>Streptosporangiales</taxon>
        <taxon>Thermomonosporaceae</taxon>
        <taxon>Actinomadura</taxon>
    </lineage>
</organism>
<dbReference type="SUPFAM" id="SSF53067">
    <property type="entry name" value="Actin-like ATPase domain"/>
    <property type="match status" value="1"/>
</dbReference>
<dbReference type="InterPro" id="IPR000600">
    <property type="entry name" value="ROK"/>
</dbReference>
<gene>
    <name evidence="3" type="ORF">GCM10022214_48720</name>
</gene>
<evidence type="ECO:0000259" key="2">
    <source>
        <dbReference type="Pfam" id="PF12802"/>
    </source>
</evidence>
<accession>A0ABP7W843</accession>
<dbReference type="Pfam" id="PF00480">
    <property type="entry name" value="ROK"/>
    <property type="match status" value="1"/>
</dbReference>
<dbReference type="InterPro" id="IPR036388">
    <property type="entry name" value="WH-like_DNA-bd_sf"/>
</dbReference>
<dbReference type="PANTHER" id="PTHR18964">
    <property type="entry name" value="ROK (REPRESSOR, ORF, KINASE) FAMILY"/>
    <property type="match status" value="1"/>
</dbReference>
<dbReference type="Proteomes" id="UP001500683">
    <property type="component" value="Unassembled WGS sequence"/>
</dbReference>
<comment type="similarity">
    <text evidence="1">Belongs to the ROK (NagC/XylR) family.</text>
</comment>
<dbReference type="SUPFAM" id="SSF46785">
    <property type="entry name" value="Winged helix' DNA-binding domain"/>
    <property type="match status" value="1"/>
</dbReference>
<evidence type="ECO:0000313" key="4">
    <source>
        <dbReference type="Proteomes" id="UP001500683"/>
    </source>
</evidence>
<dbReference type="InterPro" id="IPR043129">
    <property type="entry name" value="ATPase_NBD"/>
</dbReference>
<dbReference type="EMBL" id="BAAAZG010000036">
    <property type="protein sequence ID" value="GAA4083378.1"/>
    <property type="molecule type" value="Genomic_DNA"/>
</dbReference>
<proteinExistence type="inferred from homology"/>
<dbReference type="Gene3D" id="3.30.420.40">
    <property type="match status" value="2"/>
</dbReference>
<dbReference type="InterPro" id="IPR036390">
    <property type="entry name" value="WH_DNA-bd_sf"/>
</dbReference>
<name>A0ABP7W843_9ACTN</name>